<dbReference type="EMBL" id="OMOJ01000003">
    <property type="protein sequence ID" value="SPF80056.1"/>
    <property type="molecule type" value="Genomic_DNA"/>
</dbReference>
<sequence length="409" mass="43994">MGRLTVRAKDSTEAMNIIMRELGPDALILSTETQGGMFEITATDDDNDIGPVAARHTPEIAPKPEAKAVDDATKGLTIFSRPSRINIDVDEPIEPEPVMRAEPFIKREPVFKPQPVVAPKAVAEPEPEINDNEPVFEDPFLDDDLDEDGPVAGSGLTEDTIIGPDVTPFPVEALRAEDVAPKAEPAGFARIFKLEIQPEPEAPVHEPQRPVTPMLQAQHVVLVGPAGAGKSLVALQLALLRDEIGRSDCPRFVFTGSDSRTDGALLFQKAALLSADCRFAPYGRIPTPDENGSQITIISGRGADSGQTDPAQQIPDGALVVLVLPAGLRRRAIERLAAPWRGLADQVVLSADAFDPIDPEEFEVLSDVGLRLAWVSRRHRMVGGLEAQTRPEPAGMTRARAAERKGGLA</sequence>
<accession>A0A2R8AVJ4</accession>
<evidence type="ECO:0000256" key="1">
    <source>
        <dbReference type="SAM" id="MobiDB-lite"/>
    </source>
</evidence>
<evidence type="ECO:0000313" key="2">
    <source>
        <dbReference type="EMBL" id="SPF80056.1"/>
    </source>
</evidence>
<proteinExistence type="predicted"/>
<name>A0A2R8AVJ4_9RHOB</name>
<organism evidence="2 3">
    <name type="scientific">Pseudoprimorskyibacter insulae</name>
    <dbReference type="NCBI Taxonomy" id="1695997"/>
    <lineage>
        <taxon>Bacteria</taxon>
        <taxon>Pseudomonadati</taxon>
        <taxon>Pseudomonadota</taxon>
        <taxon>Alphaproteobacteria</taxon>
        <taxon>Rhodobacterales</taxon>
        <taxon>Paracoccaceae</taxon>
        <taxon>Pseudoprimorskyibacter</taxon>
    </lineage>
</organism>
<dbReference type="OrthoDB" id="7322951at2"/>
<evidence type="ECO:0000313" key="3">
    <source>
        <dbReference type="Proteomes" id="UP000244904"/>
    </source>
</evidence>
<keyword evidence="3" id="KW-1185">Reference proteome</keyword>
<reference evidence="3" key="1">
    <citation type="submission" date="2018-03" db="EMBL/GenBank/DDBJ databases">
        <authorList>
            <person name="Rodrigo-Torres L."/>
            <person name="Arahal R. D."/>
            <person name="Lucena T."/>
        </authorList>
    </citation>
    <scope>NUCLEOTIDE SEQUENCE [LARGE SCALE GENOMIC DNA]</scope>
    <source>
        <strain evidence="3">CECT 8871</strain>
    </source>
</reference>
<feature type="region of interest" description="Disordered" evidence="1">
    <location>
        <begin position="390"/>
        <end position="409"/>
    </location>
</feature>
<dbReference type="Proteomes" id="UP000244904">
    <property type="component" value="Unassembled WGS sequence"/>
</dbReference>
<feature type="compositionally biased region" description="Basic and acidic residues" evidence="1">
    <location>
        <begin position="400"/>
        <end position="409"/>
    </location>
</feature>
<dbReference type="RefSeq" id="WP_108885937.1">
    <property type="nucleotide sequence ID" value="NZ_OMOJ01000003.1"/>
</dbReference>
<gene>
    <name evidence="2" type="ORF">PRI8871_01858</name>
</gene>
<protein>
    <submittedName>
        <fullName evidence="2">Uncharacterized protein</fullName>
    </submittedName>
</protein>
<dbReference type="AlphaFoldDB" id="A0A2R8AVJ4"/>